<evidence type="ECO:0000256" key="5">
    <source>
        <dbReference type="ARBA" id="ARBA00023136"/>
    </source>
</evidence>
<accession>A0ABS3ARY1</accession>
<feature type="transmembrane region" description="Helical" evidence="6">
    <location>
        <begin position="331"/>
        <end position="354"/>
    </location>
</feature>
<evidence type="ECO:0000256" key="4">
    <source>
        <dbReference type="ARBA" id="ARBA00022989"/>
    </source>
</evidence>
<dbReference type="PANTHER" id="PTHR33529">
    <property type="entry name" value="SLR0882 PROTEIN-RELATED"/>
    <property type="match status" value="1"/>
</dbReference>
<organism evidence="7 8">
    <name type="scientific">Simkania negevensis</name>
    <dbReference type="NCBI Taxonomy" id="83561"/>
    <lineage>
        <taxon>Bacteria</taxon>
        <taxon>Pseudomonadati</taxon>
        <taxon>Chlamydiota</taxon>
        <taxon>Chlamydiia</taxon>
        <taxon>Parachlamydiales</taxon>
        <taxon>Simkaniaceae</taxon>
        <taxon>Simkania</taxon>
    </lineage>
</organism>
<protein>
    <submittedName>
        <fullName evidence="7">LptF/LptG family permease</fullName>
    </submittedName>
</protein>
<dbReference type="PANTHER" id="PTHR33529:SF6">
    <property type="entry name" value="YJGP_YJGQ FAMILY PERMEASE"/>
    <property type="match status" value="1"/>
</dbReference>
<feature type="transmembrane region" description="Helical" evidence="6">
    <location>
        <begin position="14"/>
        <end position="32"/>
    </location>
</feature>
<keyword evidence="4 6" id="KW-1133">Transmembrane helix</keyword>
<dbReference type="Proteomes" id="UP000722121">
    <property type="component" value="Unassembled WGS sequence"/>
</dbReference>
<sequence>MQLKIWNSYAIKETLKVFILFILCFYSLYVLIDFSLHMHAFQQNRATISALIAYYSYSFSYRAEILIPFALLLASIKVLSTMNANNEIVALLVAGVPLKKVMQPFLLLAIAFCALLYFNLEFFLPSHAIKLEQFEETYLHGVTNRAPTKVHVFPLPDDSTLVYQKYDFAQEAFFDAYWIRPNKEIWRAKYLFPHTEKPIGLFVDRLVHNSAGQIERTESLAEHLFSDLHIDEKLFIASVIPAEYQPISQLWHAYQNTSDQLNDREIQLVTTLFKKITLPLLALLVVVCSFPFCLNFERNKHPFALYSLAIFSLVALYTLLSATTILAENRIVHPAIAMWAPLFLCTSCFGWKYLKLR</sequence>
<proteinExistence type="predicted"/>
<name>A0ABS3ARY1_9BACT</name>
<gene>
    <name evidence="7" type="ORF">JYU14_03425</name>
</gene>
<keyword evidence="5 6" id="KW-0472">Membrane</keyword>
<feature type="transmembrane region" description="Helical" evidence="6">
    <location>
        <begin position="105"/>
        <end position="124"/>
    </location>
</feature>
<evidence type="ECO:0000313" key="7">
    <source>
        <dbReference type="EMBL" id="MBN4067115.1"/>
    </source>
</evidence>
<dbReference type="Pfam" id="PF03739">
    <property type="entry name" value="LptF_LptG"/>
    <property type="match status" value="1"/>
</dbReference>
<evidence type="ECO:0000256" key="1">
    <source>
        <dbReference type="ARBA" id="ARBA00004651"/>
    </source>
</evidence>
<evidence type="ECO:0000256" key="3">
    <source>
        <dbReference type="ARBA" id="ARBA00022692"/>
    </source>
</evidence>
<feature type="transmembrane region" description="Helical" evidence="6">
    <location>
        <begin position="276"/>
        <end position="296"/>
    </location>
</feature>
<comment type="subcellular location">
    <subcellularLocation>
        <location evidence="1">Cell membrane</location>
        <topology evidence="1">Multi-pass membrane protein</topology>
    </subcellularLocation>
</comment>
<feature type="transmembrane region" description="Helical" evidence="6">
    <location>
        <begin position="303"/>
        <end position="325"/>
    </location>
</feature>
<comment type="caution">
    <text evidence="7">The sequence shown here is derived from an EMBL/GenBank/DDBJ whole genome shotgun (WGS) entry which is preliminary data.</text>
</comment>
<keyword evidence="3 6" id="KW-0812">Transmembrane</keyword>
<evidence type="ECO:0000313" key="8">
    <source>
        <dbReference type="Proteomes" id="UP000722121"/>
    </source>
</evidence>
<keyword evidence="8" id="KW-1185">Reference proteome</keyword>
<keyword evidence="2" id="KW-1003">Cell membrane</keyword>
<evidence type="ECO:0000256" key="2">
    <source>
        <dbReference type="ARBA" id="ARBA00022475"/>
    </source>
</evidence>
<dbReference type="InterPro" id="IPR005495">
    <property type="entry name" value="LptG/LptF_permease"/>
</dbReference>
<evidence type="ECO:0000256" key="6">
    <source>
        <dbReference type="SAM" id="Phobius"/>
    </source>
</evidence>
<dbReference type="EMBL" id="JAFITR010000067">
    <property type="protein sequence ID" value="MBN4067115.1"/>
    <property type="molecule type" value="Genomic_DNA"/>
</dbReference>
<reference evidence="7 8" key="1">
    <citation type="submission" date="2021-02" db="EMBL/GenBank/DDBJ databases">
        <title>Activity-based single-cell genomes from oceanic crustal fluid captures similar information to metagenomic and metatranscriptomic surveys with orders of magnitude less sampling.</title>
        <authorList>
            <person name="D'Angelo T.S."/>
            <person name="Orcutt B.N."/>
        </authorList>
    </citation>
    <scope>NUCLEOTIDE SEQUENCE [LARGE SCALE GENOMIC DNA]</scope>
    <source>
        <strain evidence="7">AH-315-G07</strain>
    </source>
</reference>